<organism evidence="5 6">
    <name type="scientific">Paraburkholderia caffeinitolerans</name>
    <dbReference type="NCBI Taxonomy" id="1723730"/>
    <lineage>
        <taxon>Bacteria</taxon>
        <taxon>Pseudomonadati</taxon>
        <taxon>Pseudomonadota</taxon>
        <taxon>Betaproteobacteria</taxon>
        <taxon>Burkholderiales</taxon>
        <taxon>Burkholderiaceae</taxon>
        <taxon>Paraburkholderia</taxon>
    </lineage>
</organism>
<dbReference type="PANTHER" id="PTHR45953:SF1">
    <property type="entry name" value="IDURONATE 2-SULFATASE"/>
    <property type="match status" value="1"/>
</dbReference>
<evidence type="ECO:0000256" key="1">
    <source>
        <dbReference type="ARBA" id="ARBA00022723"/>
    </source>
</evidence>
<dbReference type="AlphaFoldDB" id="A0A6J5FKY5"/>
<protein>
    <submittedName>
        <fullName evidence="5">Arylsulfatase</fullName>
        <ecNumber evidence="5">3.1.6.1</ecNumber>
    </submittedName>
</protein>
<dbReference type="InterPro" id="IPR017850">
    <property type="entry name" value="Alkaline_phosphatase_core_sf"/>
</dbReference>
<evidence type="ECO:0000256" key="3">
    <source>
        <dbReference type="SAM" id="MobiDB-lite"/>
    </source>
</evidence>
<evidence type="ECO:0000259" key="4">
    <source>
        <dbReference type="Pfam" id="PF00884"/>
    </source>
</evidence>
<dbReference type="EC" id="3.1.6.1" evidence="5"/>
<evidence type="ECO:0000313" key="5">
    <source>
        <dbReference type="EMBL" id="CAB3782098.1"/>
    </source>
</evidence>
<feature type="region of interest" description="Disordered" evidence="3">
    <location>
        <begin position="413"/>
        <end position="435"/>
    </location>
</feature>
<dbReference type="PANTHER" id="PTHR45953">
    <property type="entry name" value="IDURONATE 2-SULFATASE"/>
    <property type="match status" value="1"/>
</dbReference>
<sequence length="435" mass="49105">MMTGLSPRGHGDRSFKPAERLPEGPLLAQCFRDAGYQATAIGKLHVFPQRARIGFDDTILAEEGRLELGTTDDYDTYLTEHGHAGEQFMHGMSNNDYMFRPWHLEEAHHVTNWTARAAARAIKRRDPDRPGFWHVSFTHPHPPLAPLASYIEMYDRLPIDEPNAGTWSERLETLPQALQIVRAYWPAEHSAHVLRGIRQAYYALCTHIDHQIRVLFGTLRDEGILDDTVIALVSDHGDMLGEHGLWGKCVFYERAANVPFILVGTASCKRIGRGVTDDRLVALQDIMPTLLDLAGLPIPETLDGMSAVGAERREFLYGECREMRSATRMMHDGRHKLIWYPAGNQIQLFDLTADPTEMLDLSVDPAYAKVRTRLEHELAKCLYGCDEAWVTDGRLIGYQPDEYTPEASRTFANQRGLHYPPPPLVNPEKSGAMAR</sequence>
<dbReference type="Gene3D" id="3.40.720.10">
    <property type="entry name" value="Alkaline Phosphatase, subunit A"/>
    <property type="match status" value="1"/>
</dbReference>
<accession>A0A6J5FKY5</accession>
<dbReference type="Proteomes" id="UP000494119">
    <property type="component" value="Unassembled WGS sequence"/>
</dbReference>
<dbReference type="SUPFAM" id="SSF53649">
    <property type="entry name" value="Alkaline phosphatase-like"/>
    <property type="match status" value="1"/>
</dbReference>
<dbReference type="GO" id="GO:0046872">
    <property type="term" value="F:metal ion binding"/>
    <property type="evidence" value="ECO:0007669"/>
    <property type="project" value="UniProtKB-KW"/>
</dbReference>
<dbReference type="EMBL" id="CADIKL010000005">
    <property type="protein sequence ID" value="CAB3782098.1"/>
    <property type="molecule type" value="Genomic_DNA"/>
</dbReference>
<gene>
    <name evidence="5" type="ORF">LMG28688_01428</name>
</gene>
<keyword evidence="1" id="KW-0479">Metal-binding</keyword>
<evidence type="ECO:0000256" key="2">
    <source>
        <dbReference type="ARBA" id="ARBA00022801"/>
    </source>
</evidence>
<reference evidence="5 6" key="1">
    <citation type="submission" date="2020-04" db="EMBL/GenBank/DDBJ databases">
        <authorList>
            <person name="De Canck E."/>
        </authorList>
    </citation>
    <scope>NUCLEOTIDE SEQUENCE [LARGE SCALE GENOMIC DNA]</scope>
    <source>
        <strain evidence="5 6">LMG 28688</strain>
    </source>
</reference>
<feature type="domain" description="Sulfatase N-terminal" evidence="4">
    <location>
        <begin position="1"/>
        <end position="295"/>
    </location>
</feature>
<dbReference type="Pfam" id="PF00884">
    <property type="entry name" value="Sulfatase"/>
    <property type="match status" value="1"/>
</dbReference>
<dbReference type="GO" id="GO:0005737">
    <property type="term" value="C:cytoplasm"/>
    <property type="evidence" value="ECO:0007669"/>
    <property type="project" value="TreeGrafter"/>
</dbReference>
<evidence type="ECO:0000313" key="6">
    <source>
        <dbReference type="Proteomes" id="UP000494119"/>
    </source>
</evidence>
<dbReference type="GO" id="GO:0004065">
    <property type="term" value="F:arylsulfatase activity"/>
    <property type="evidence" value="ECO:0007669"/>
    <property type="project" value="UniProtKB-EC"/>
</dbReference>
<keyword evidence="2 5" id="KW-0378">Hydrolase</keyword>
<keyword evidence="6" id="KW-1185">Reference proteome</keyword>
<name>A0A6J5FKY5_9BURK</name>
<proteinExistence type="predicted"/>
<dbReference type="InterPro" id="IPR000917">
    <property type="entry name" value="Sulfatase_N"/>
</dbReference>